<evidence type="ECO:0000256" key="9">
    <source>
        <dbReference type="HAMAP-Rule" id="MF_00446"/>
    </source>
</evidence>
<feature type="active site" description="Proton donor" evidence="9 10">
    <location>
        <position position="58"/>
    </location>
</feature>
<dbReference type="EC" id="4.1.1.11" evidence="9"/>
<evidence type="ECO:0000256" key="4">
    <source>
        <dbReference type="ARBA" id="ARBA00022813"/>
    </source>
</evidence>
<evidence type="ECO:0000256" key="8">
    <source>
        <dbReference type="ARBA" id="ARBA00023317"/>
    </source>
</evidence>
<keyword evidence="4 9" id="KW-0068">Autocatalytic cleavage</keyword>
<dbReference type="HAMAP" id="MF_00446">
    <property type="entry name" value="PanD"/>
    <property type="match status" value="1"/>
</dbReference>
<dbReference type="InterPro" id="IPR009010">
    <property type="entry name" value="Asp_de-COase-like_dom_sf"/>
</dbReference>
<dbReference type="CDD" id="cd06919">
    <property type="entry name" value="Asp_decarbox"/>
    <property type="match status" value="1"/>
</dbReference>
<keyword evidence="3 9" id="KW-0210">Decarboxylase</keyword>
<dbReference type="Proteomes" id="UP000235460">
    <property type="component" value="Unassembled WGS sequence"/>
</dbReference>
<evidence type="ECO:0000256" key="13">
    <source>
        <dbReference type="PIRSR" id="PIRSR006246-5"/>
    </source>
</evidence>
<keyword evidence="5 9" id="KW-0865">Zymogen</keyword>
<evidence type="ECO:0000313" key="16">
    <source>
        <dbReference type="Proteomes" id="UP000235460"/>
    </source>
</evidence>
<dbReference type="PIRSF" id="PIRSF006246">
    <property type="entry name" value="Asp_decarbox"/>
    <property type="match status" value="1"/>
</dbReference>
<comment type="function">
    <text evidence="9">Catalyzes the pyruvoyl-dependent decarboxylation of aspartate to produce beta-alanine.</text>
</comment>
<feature type="binding site" evidence="9 11">
    <location>
        <begin position="71"/>
        <end position="73"/>
    </location>
    <ligand>
        <name>substrate</name>
    </ligand>
</feature>
<evidence type="ECO:0000313" key="15">
    <source>
        <dbReference type="EMBL" id="PMP93634.1"/>
    </source>
</evidence>
<dbReference type="GO" id="GO:0015940">
    <property type="term" value="P:pantothenate biosynthetic process"/>
    <property type="evidence" value="ECO:0007669"/>
    <property type="project" value="UniProtKB-UniRule"/>
</dbReference>
<comment type="similarity">
    <text evidence="9">Belongs to the PanD family.</text>
</comment>
<comment type="subunit">
    <text evidence="9">Heterooctamer of four alpha and four beta subunits.</text>
</comment>
<comment type="subcellular location">
    <subcellularLocation>
        <location evidence="9">Cytoplasm</location>
    </subcellularLocation>
</comment>
<comment type="caution">
    <text evidence="15">The sequence shown here is derived from an EMBL/GenBank/DDBJ whole genome shotgun (WGS) entry which is preliminary data.</text>
</comment>
<evidence type="ECO:0000256" key="5">
    <source>
        <dbReference type="ARBA" id="ARBA00023145"/>
    </source>
</evidence>
<evidence type="ECO:0000256" key="6">
    <source>
        <dbReference type="ARBA" id="ARBA00023239"/>
    </source>
</evidence>
<dbReference type="SUPFAM" id="SSF50692">
    <property type="entry name" value="ADC-like"/>
    <property type="match status" value="1"/>
</dbReference>
<reference evidence="16 17" key="1">
    <citation type="submission" date="2018-01" db="EMBL/GenBank/DDBJ databases">
        <title>Metagenomic assembled genomes from two thermal pools in the Uzon Caldera, Kamchatka, Russia.</title>
        <authorList>
            <person name="Wilkins L."/>
            <person name="Ettinger C."/>
        </authorList>
    </citation>
    <scope>NUCLEOTIDE SEQUENCE [LARGE SCALE GENOMIC DNA]</scope>
    <source>
        <strain evidence="15">ARK-04</strain>
        <strain evidence="14">ZAV-08</strain>
    </source>
</reference>
<dbReference type="UniPathway" id="UPA00028">
    <property type="reaction ID" value="UER00002"/>
</dbReference>
<evidence type="ECO:0000256" key="10">
    <source>
        <dbReference type="PIRSR" id="PIRSR006246-1"/>
    </source>
</evidence>
<evidence type="ECO:0000256" key="12">
    <source>
        <dbReference type="PIRSR" id="PIRSR006246-3"/>
    </source>
</evidence>
<dbReference type="GO" id="GO:0004068">
    <property type="term" value="F:aspartate 1-decarboxylase activity"/>
    <property type="evidence" value="ECO:0007669"/>
    <property type="project" value="UniProtKB-UniRule"/>
</dbReference>
<feature type="active site" description="Schiff-base intermediate with substrate; via pyruvic acid" evidence="9 10">
    <location>
        <position position="25"/>
    </location>
</feature>
<feature type="binding site" evidence="9 11">
    <location>
        <position position="57"/>
    </location>
    <ligand>
        <name>substrate</name>
    </ligand>
</feature>
<feature type="chain" id="PRO_5015024598" description="Aspartate 1-decarboxylase alpha chain" evidence="9 13">
    <location>
        <begin position="25"/>
        <end position="121"/>
    </location>
</feature>
<comment type="catalytic activity">
    <reaction evidence="9">
        <text>L-aspartate + H(+) = beta-alanine + CO2</text>
        <dbReference type="Rhea" id="RHEA:19497"/>
        <dbReference type="ChEBI" id="CHEBI:15378"/>
        <dbReference type="ChEBI" id="CHEBI:16526"/>
        <dbReference type="ChEBI" id="CHEBI:29991"/>
        <dbReference type="ChEBI" id="CHEBI:57966"/>
        <dbReference type="EC" id="4.1.1.11"/>
    </reaction>
</comment>
<organism evidence="15 17">
    <name type="scientific">Thermodesulfobacterium geofontis</name>
    <dbReference type="NCBI Taxonomy" id="1295609"/>
    <lineage>
        <taxon>Bacteria</taxon>
        <taxon>Pseudomonadati</taxon>
        <taxon>Thermodesulfobacteriota</taxon>
        <taxon>Thermodesulfobacteria</taxon>
        <taxon>Thermodesulfobacteriales</taxon>
        <taxon>Thermodesulfobacteriaceae</taxon>
        <taxon>Thermodesulfobacterium</taxon>
    </lineage>
</organism>
<dbReference type="PANTHER" id="PTHR21012">
    <property type="entry name" value="ASPARTATE 1-DECARBOXYLASE"/>
    <property type="match status" value="1"/>
</dbReference>
<name>A0A2N7Q6B6_9BACT</name>
<dbReference type="GO" id="GO:0006523">
    <property type="term" value="P:alanine biosynthetic process"/>
    <property type="evidence" value="ECO:0007669"/>
    <property type="project" value="InterPro"/>
</dbReference>
<dbReference type="Proteomes" id="UP000235619">
    <property type="component" value="Unassembled WGS sequence"/>
</dbReference>
<proteinExistence type="inferred from homology"/>
<dbReference type="GO" id="GO:0005829">
    <property type="term" value="C:cytosol"/>
    <property type="evidence" value="ECO:0007669"/>
    <property type="project" value="TreeGrafter"/>
</dbReference>
<dbReference type="InterPro" id="IPR003190">
    <property type="entry name" value="Asp_decarbox"/>
</dbReference>
<dbReference type="PANTHER" id="PTHR21012:SF0">
    <property type="entry name" value="ASPARTATE 1-DECARBOXYLASE"/>
    <property type="match status" value="1"/>
</dbReference>
<keyword evidence="1 9" id="KW-0963">Cytoplasm</keyword>
<evidence type="ECO:0000313" key="14">
    <source>
        <dbReference type="EMBL" id="PMP65137.1"/>
    </source>
</evidence>
<protein>
    <recommendedName>
        <fullName evidence="9">Aspartate 1-decarboxylase</fullName>
        <ecNumber evidence="9">4.1.1.11</ecNumber>
    </recommendedName>
    <alternativeName>
        <fullName evidence="9">Aspartate alpha-decarboxylase</fullName>
    </alternativeName>
    <component>
        <recommendedName>
            <fullName evidence="9">Aspartate 1-decarboxylase beta chain</fullName>
        </recommendedName>
    </component>
    <component>
        <recommendedName>
            <fullName evidence="9">Aspartate 1-decarboxylase alpha chain</fullName>
        </recommendedName>
    </component>
</protein>
<evidence type="ECO:0000256" key="7">
    <source>
        <dbReference type="ARBA" id="ARBA00023270"/>
    </source>
</evidence>
<evidence type="ECO:0000313" key="17">
    <source>
        <dbReference type="Proteomes" id="UP000235619"/>
    </source>
</evidence>
<keyword evidence="8 9" id="KW-0670">Pyruvate</keyword>
<evidence type="ECO:0000256" key="11">
    <source>
        <dbReference type="PIRSR" id="PIRSR006246-2"/>
    </source>
</evidence>
<comment type="PTM">
    <text evidence="9 12">Is synthesized initially as an inactive proenzyme, which is activated by self-cleavage at a specific serine bond to produce a beta-subunit with a hydroxyl group at its C-terminus and an alpha-subunit with a pyruvoyl group at its N-terminus.</text>
</comment>
<keyword evidence="2 9" id="KW-0566">Pantothenate biosynthesis</keyword>
<feature type="chain" id="PRO_5015024599" description="Aspartate 1-decarboxylase beta chain" evidence="9 13">
    <location>
        <begin position="1"/>
        <end position="24"/>
    </location>
</feature>
<comment type="cofactor">
    <cofactor evidence="9 10">
        <name>pyruvate</name>
        <dbReference type="ChEBI" id="CHEBI:15361"/>
    </cofactor>
    <text evidence="9 10">Binds 1 pyruvoyl group covalently per subunit.</text>
</comment>
<sequence>MLIKLLKSKIHLATITGKNLFYEGSLTLDREIMEKAGLKPLEAVWVYNLNNGERFETYVIEGNKGEVILNGAAARLGEVGDKIIIVSYAWVAEEELKNFKITLVYLEEKNEIKEIKTAFPY</sequence>
<accession>A0A2N7Q6B6</accession>
<gene>
    <name evidence="9" type="primary">panD</name>
    <name evidence="15" type="ORF">C0169_07525</name>
    <name evidence="14" type="ORF">C0190_07070</name>
</gene>
<comment type="pathway">
    <text evidence="9">Cofactor biosynthesis; (R)-pantothenate biosynthesis; beta-alanine from L-aspartate: step 1/1.</text>
</comment>
<evidence type="ECO:0000256" key="3">
    <source>
        <dbReference type="ARBA" id="ARBA00022793"/>
    </source>
</evidence>
<dbReference type="NCBIfam" id="TIGR00223">
    <property type="entry name" value="panD"/>
    <property type="match status" value="1"/>
</dbReference>
<dbReference type="AlphaFoldDB" id="A0A2N7Q6B6"/>
<keyword evidence="6 9" id="KW-0456">Lyase</keyword>
<dbReference type="Gene3D" id="2.40.40.20">
    <property type="match status" value="1"/>
</dbReference>
<dbReference type="EMBL" id="PNIK01000103">
    <property type="protein sequence ID" value="PMP65137.1"/>
    <property type="molecule type" value="Genomic_DNA"/>
</dbReference>
<keyword evidence="7 9" id="KW-0704">Schiff base</keyword>
<feature type="modified residue" description="Pyruvic acid (Ser)" evidence="9 12">
    <location>
        <position position="25"/>
    </location>
</feature>
<evidence type="ECO:0000256" key="1">
    <source>
        <dbReference type="ARBA" id="ARBA00022490"/>
    </source>
</evidence>
<dbReference type="Pfam" id="PF02261">
    <property type="entry name" value="Asp_decarbox"/>
    <property type="match status" value="1"/>
</dbReference>
<evidence type="ECO:0000256" key="2">
    <source>
        <dbReference type="ARBA" id="ARBA00022655"/>
    </source>
</evidence>
<dbReference type="EMBL" id="PNJD01000456">
    <property type="protein sequence ID" value="PMP93634.1"/>
    <property type="molecule type" value="Genomic_DNA"/>
</dbReference>